<feature type="transmembrane region" description="Helical" evidence="7">
    <location>
        <begin position="6"/>
        <end position="22"/>
    </location>
</feature>
<dbReference type="AlphaFoldDB" id="A0A6I4VV48"/>
<proteinExistence type="inferred from homology"/>
<evidence type="ECO:0000256" key="6">
    <source>
        <dbReference type="ARBA" id="ARBA00023136"/>
    </source>
</evidence>
<sequence length="229" mass="25832">MDKYMTELIWEVPIIFLALLMLTRLQGKKAVSHLTYFDYITGIILGDIAASCLIDETIPLIRSITALALFGGLSILASIVGMKNRRVRLIAEGEPVSIIKNGKILENNTKKVQLDIDNLRMLLRKKDVFSLSDVEFAVLETDGSLSVLKKSAKDTVTRSDLKLKPLQEKPSIELIVDGEIDEQKIKEAKLTKKDIENILRQRKIKAVSDVCYMEITSEGKIYCDLYQDK</sequence>
<dbReference type="InterPro" id="IPR023090">
    <property type="entry name" value="UPF0702_alpha/beta_dom_sf"/>
</dbReference>
<feature type="domain" description="YetF C-terminal" evidence="8">
    <location>
        <begin position="82"/>
        <end position="215"/>
    </location>
</feature>
<name>A0A6I4VV48_9BACL</name>
<dbReference type="InterPro" id="IPR007353">
    <property type="entry name" value="DUF421"/>
</dbReference>
<dbReference type="Pfam" id="PF20730">
    <property type="entry name" value="YetF_N"/>
    <property type="match status" value="1"/>
</dbReference>
<evidence type="ECO:0000259" key="8">
    <source>
        <dbReference type="Pfam" id="PF04239"/>
    </source>
</evidence>
<dbReference type="Proteomes" id="UP000430692">
    <property type="component" value="Unassembled WGS sequence"/>
</dbReference>
<dbReference type="Gene3D" id="3.30.240.20">
    <property type="entry name" value="bsu07140 like domains"/>
    <property type="match status" value="2"/>
</dbReference>
<keyword evidence="11" id="KW-1185">Reference proteome</keyword>
<keyword evidence="4 7" id="KW-0812">Transmembrane</keyword>
<comment type="caution">
    <text evidence="10">The sequence shown here is derived from an EMBL/GenBank/DDBJ whole genome shotgun (WGS) entry which is preliminary data.</text>
</comment>
<dbReference type="RefSeq" id="WP_160801062.1">
    <property type="nucleotide sequence ID" value="NZ_WUUL01000004.1"/>
</dbReference>
<dbReference type="Pfam" id="PF04239">
    <property type="entry name" value="DUF421"/>
    <property type="match status" value="1"/>
</dbReference>
<evidence type="ECO:0000256" key="3">
    <source>
        <dbReference type="ARBA" id="ARBA00022475"/>
    </source>
</evidence>
<evidence type="ECO:0000256" key="4">
    <source>
        <dbReference type="ARBA" id="ARBA00022692"/>
    </source>
</evidence>
<feature type="transmembrane region" description="Helical" evidence="7">
    <location>
        <begin position="60"/>
        <end position="80"/>
    </location>
</feature>
<protein>
    <submittedName>
        <fullName evidence="10">DUF421 domain-containing protein</fullName>
    </submittedName>
</protein>
<organism evidence="10 11">
    <name type="scientific">Shimazuella alba</name>
    <dbReference type="NCBI Taxonomy" id="2690964"/>
    <lineage>
        <taxon>Bacteria</taxon>
        <taxon>Bacillati</taxon>
        <taxon>Bacillota</taxon>
        <taxon>Bacilli</taxon>
        <taxon>Bacillales</taxon>
        <taxon>Thermoactinomycetaceae</taxon>
        <taxon>Shimazuella</taxon>
    </lineage>
</organism>
<evidence type="ECO:0000259" key="9">
    <source>
        <dbReference type="Pfam" id="PF20730"/>
    </source>
</evidence>
<evidence type="ECO:0000256" key="2">
    <source>
        <dbReference type="ARBA" id="ARBA00006448"/>
    </source>
</evidence>
<comment type="subcellular location">
    <subcellularLocation>
        <location evidence="1">Cell membrane</location>
        <topology evidence="1">Multi-pass membrane protein</topology>
    </subcellularLocation>
</comment>
<dbReference type="PANTHER" id="PTHR34582:SF6">
    <property type="entry name" value="UPF0702 TRANSMEMBRANE PROTEIN YCAP"/>
    <property type="match status" value="1"/>
</dbReference>
<comment type="similarity">
    <text evidence="2">Belongs to the UPF0702 family.</text>
</comment>
<gene>
    <name evidence="10" type="ORF">GSM42_08215</name>
</gene>
<dbReference type="PANTHER" id="PTHR34582">
    <property type="entry name" value="UPF0702 TRANSMEMBRANE PROTEIN YCAP"/>
    <property type="match status" value="1"/>
</dbReference>
<keyword evidence="3" id="KW-1003">Cell membrane</keyword>
<keyword evidence="5 7" id="KW-1133">Transmembrane helix</keyword>
<keyword evidence="6 7" id="KW-0472">Membrane</keyword>
<evidence type="ECO:0000256" key="1">
    <source>
        <dbReference type="ARBA" id="ARBA00004651"/>
    </source>
</evidence>
<evidence type="ECO:0000256" key="7">
    <source>
        <dbReference type="SAM" id="Phobius"/>
    </source>
</evidence>
<evidence type="ECO:0000313" key="11">
    <source>
        <dbReference type="Proteomes" id="UP000430692"/>
    </source>
</evidence>
<evidence type="ECO:0000256" key="5">
    <source>
        <dbReference type="ARBA" id="ARBA00022989"/>
    </source>
</evidence>
<dbReference type="InterPro" id="IPR048454">
    <property type="entry name" value="YetF_N"/>
</dbReference>
<reference evidence="10 11" key="1">
    <citation type="submission" date="2019-12" db="EMBL/GenBank/DDBJ databases">
        <title>Whole-genome analyses of novel actinobacteria.</title>
        <authorList>
            <person name="Sahin N."/>
            <person name="Saygin H."/>
        </authorList>
    </citation>
    <scope>NUCLEOTIDE SEQUENCE [LARGE SCALE GENOMIC DNA]</scope>
    <source>
        <strain evidence="10 11">KC615</strain>
    </source>
</reference>
<accession>A0A6I4VV48</accession>
<dbReference type="EMBL" id="WUUL01000004">
    <property type="protein sequence ID" value="MXQ53710.1"/>
    <property type="molecule type" value="Genomic_DNA"/>
</dbReference>
<dbReference type="GO" id="GO:0005886">
    <property type="term" value="C:plasma membrane"/>
    <property type="evidence" value="ECO:0007669"/>
    <property type="project" value="UniProtKB-SubCell"/>
</dbReference>
<evidence type="ECO:0000313" key="10">
    <source>
        <dbReference type="EMBL" id="MXQ53710.1"/>
    </source>
</evidence>
<feature type="domain" description="YetF-like N-terminal transmembrane" evidence="9">
    <location>
        <begin position="9"/>
        <end position="77"/>
    </location>
</feature>